<protein>
    <submittedName>
        <fullName evidence="2">Uncharacterized protein</fullName>
    </submittedName>
</protein>
<feature type="region of interest" description="Disordered" evidence="1">
    <location>
        <begin position="55"/>
        <end position="107"/>
    </location>
</feature>
<evidence type="ECO:0000313" key="3">
    <source>
        <dbReference type="Proteomes" id="UP000001055"/>
    </source>
</evidence>
<evidence type="ECO:0000256" key="1">
    <source>
        <dbReference type="SAM" id="MobiDB-lite"/>
    </source>
</evidence>
<evidence type="ECO:0000313" key="2">
    <source>
        <dbReference type="EMBL" id="EAT80798.1"/>
    </source>
</evidence>
<dbReference type="Proteomes" id="UP000001055">
    <property type="component" value="Unassembled WGS sequence"/>
</dbReference>
<reference evidence="3" key="1">
    <citation type="journal article" date="2007" name="Plant Cell">
        <title>Dothideomycete-plant interactions illuminated by genome sequencing and EST analysis of the wheat pathogen Stagonospora nodorum.</title>
        <authorList>
            <person name="Hane J.K."/>
            <person name="Lowe R.G."/>
            <person name="Solomon P.S."/>
            <person name="Tan K.C."/>
            <person name="Schoch C.L."/>
            <person name="Spatafora J.W."/>
            <person name="Crous P.W."/>
            <person name="Kodira C."/>
            <person name="Birren B.W."/>
            <person name="Galagan J.E."/>
            <person name="Torriani S.F."/>
            <person name="McDonald B.A."/>
            <person name="Oliver R.P."/>
        </authorList>
    </citation>
    <scope>NUCLEOTIDE SEQUENCE [LARGE SCALE GENOMIC DNA]</scope>
    <source>
        <strain evidence="3">SN15 / ATCC MYA-4574 / FGSC 10173</strain>
    </source>
</reference>
<organism evidence="2 3">
    <name type="scientific">Phaeosphaeria nodorum (strain SN15 / ATCC MYA-4574 / FGSC 10173)</name>
    <name type="common">Glume blotch fungus</name>
    <name type="synonym">Parastagonospora nodorum</name>
    <dbReference type="NCBI Taxonomy" id="321614"/>
    <lineage>
        <taxon>Eukaryota</taxon>
        <taxon>Fungi</taxon>
        <taxon>Dikarya</taxon>
        <taxon>Ascomycota</taxon>
        <taxon>Pezizomycotina</taxon>
        <taxon>Dothideomycetes</taxon>
        <taxon>Pleosporomycetidae</taxon>
        <taxon>Pleosporales</taxon>
        <taxon>Pleosporineae</taxon>
        <taxon>Phaeosphaeriaceae</taxon>
        <taxon>Parastagonospora</taxon>
    </lineage>
</organism>
<dbReference type="EMBL" id="CH445344">
    <property type="protein sequence ID" value="EAT80798.1"/>
    <property type="molecule type" value="Genomic_DNA"/>
</dbReference>
<feature type="compositionally biased region" description="Polar residues" evidence="1">
    <location>
        <begin position="62"/>
        <end position="79"/>
    </location>
</feature>
<dbReference type="InParanoid" id="Q0U910"/>
<dbReference type="KEGG" id="pno:SNOG_11754"/>
<dbReference type="HOGENOM" id="CLU_1421878_0_0_1"/>
<gene>
    <name evidence="2" type="ORF">SNOG_11754</name>
</gene>
<dbReference type="GeneID" id="5978900"/>
<dbReference type="AlphaFoldDB" id="Q0U910"/>
<sequence>MFASESPIRCVLQPRRYLGPADVPAPASYVPQQKSKLKELVFGYLAISSSKSKGRLRESALLSKQTESPKGQETQSTRRPQCGVHTVPSIMGANSPIQQRDWDSHEHAEDAQLRHVTLQMDNSDTRSGDTDGDSCMEGMCDAAVSRSKRKSNVIKAKQTTKAVLGPKKERSRKSANAPPSQPTTDGTTWAP</sequence>
<feature type="region of interest" description="Disordered" evidence="1">
    <location>
        <begin position="116"/>
        <end position="135"/>
    </location>
</feature>
<name>Q0U910_PHANO</name>
<accession>Q0U910</accession>
<feature type="region of interest" description="Disordered" evidence="1">
    <location>
        <begin position="144"/>
        <end position="191"/>
    </location>
</feature>
<dbReference type="RefSeq" id="XP_001801992.1">
    <property type="nucleotide sequence ID" value="XM_001801940.1"/>
</dbReference>
<feature type="compositionally biased region" description="Polar residues" evidence="1">
    <location>
        <begin position="182"/>
        <end position="191"/>
    </location>
</feature>
<proteinExistence type="predicted"/>